<evidence type="ECO:0008006" key="3">
    <source>
        <dbReference type="Google" id="ProtNLM"/>
    </source>
</evidence>
<reference evidence="1 2" key="1">
    <citation type="journal article" date="2015" name="Genome Announc.">
        <title>Expanding the biotechnology potential of lactobacilli through comparative genomics of 213 strains and associated genera.</title>
        <authorList>
            <person name="Sun Z."/>
            <person name="Harris H.M."/>
            <person name="McCann A."/>
            <person name="Guo C."/>
            <person name="Argimon S."/>
            <person name="Zhang W."/>
            <person name="Yang X."/>
            <person name="Jeffery I.B."/>
            <person name="Cooney J.C."/>
            <person name="Kagawa T.F."/>
            <person name="Liu W."/>
            <person name="Song Y."/>
            <person name="Salvetti E."/>
            <person name="Wrobel A."/>
            <person name="Rasinkangas P."/>
            <person name="Parkhill J."/>
            <person name="Rea M.C."/>
            <person name="O'Sullivan O."/>
            <person name="Ritari J."/>
            <person name="Douillard F.P."/>
            <person name="Paul Ross R."/>
            <person name="Yang R."/>
            <person name="Briner A.E."/>
            <person name="Felis G.E."/>
            <person name="de Vos W.M."/>
            <person name="Barrangou R."/>
            <person name="Klaenhammer T.R."/>
            <person name="Caufield P.W."/>
            <person name="Cui Y."/>
            <person name="Zhang H."/>
            <person name="O'Toole P.W."/>
        </authorList>
    </citation>
    <scope>NUCLEOTIDE SEQUENCE [LARGE SCALE GENOMIC DNA]</scope>
    <source>
        <strain evidence="1 2">DSM 18527</strain>
    </source>
</reference>
<proteinExistence type="predicted"/>
<sequence>MDTEHQVVLKTSKKIHQLRLQFEAGNIFHNLSLKVGQVFDEVPYSETATIMDLPVDDKAALAKIQAISLTVKEAGEPVILDSDLDFLLSHLAAPNPQVRDKGVYFLFNDLLHAQAFTEKQFHYIKNTLLSEDFLFYHILEPKGDGIFKRSFSVLILSALLYADRAMYHTFSEEDLVDIIDRITTYVVLERDGRGFIGQKGWGHVYTHIGNIFDELMASDLNRANKLFLLTTILQGYRRMNDALVFGEDNRLAAVFSYLANKDSFFAEYFLTLLKDWQAEVLMIRPAESETFWNRWYNRSRLLQAMIIRGDFPENIQDYLNEIMTTY</sequence>
<dbReference type="AlphaFoldDB" id="A0A0R1Y380"/>
<dbReference type="Proteomes" id="UP000051236">
    <property type="component" value="Unassembled WGS sequence"/>
</dbReference>
<dbReference type="PATRIC" id="fig|1423734.3.peg.2593"/>
<organism evidence="1 2">
    <name type="scientific">Agrilactobacillus composti DSM 18527 = JCM 14202</name>
    <dbReference type="NCBI Taxonomy" id="1423734"/>
    <lineage>
        <taxon>Bacteria</taxon>
        <taxon>Bacillati</taxon>
        <taxon>Bacillota</taxon>
        <taxon>Bacilli</taxon>
        <taxon>Lactobacillales</taxon>
        <taxon>Lactobacillaceae</taxon>
        <taxon>Agrilactobacillus</taxon>
    </lineage>
</organism>
<keyword evidence="2" id="KW-1185">Reference proteome</keyword>
<dbReference type="RefSeq" id="WP_057002294.1">
    <property type="nucleotide sequence ID" value="NZ_AZGA01000002.1"/>
</dbReference>
<dbReference type="eggNOG" id="ENOG5030DU7">
    <property type="taxonomic scope" value="Bacteria"/>
</dbReference>
<dbReference type="InterPro" id="IPR021247">
    <property type="entry name" value="DUF2785"/>
</dbReference>
<dbReference type="STRING" id="1423734.FC83_GL002557"/>
<name>A0A0R1Y380_9LACO</name>
<dbReference type="EMBL" id="AZGA01000002">
    <property type="protein sequence ID" value="KRM36682.1"/>
    <property type="molecule type" value="Genomic_DNA"/>
</dbReference>
<gene>
    <name evidence="1" type="ORF">FC83_GL002557</name>
</gene>
<protein>
    <recommendedName>
        <fullName evidence="3">DUF2785 domain-containing protein</fullName>
    </recommendedName>
</protein>
<evidence type="ECO:0000313" key="1">
    <source>
        <dbReference type="EMBL" id="KRM36682.1"/>
    </source>
</evidence>
<dbReference type="Pfam" id="PF10978">
    <property type="entry name" value="DUF2785"/>
    <property type="match status" value="1"/>
</dbReference>
<evidence type="ECO:0000313" key="2">
    <source>
        <dbReference type="Proteomes" id="UP000051236"/>
    </source>
</evidence>
<accession>A0A0R1Y380</accession>
<comment type="caution">
    <text evidence="1">The sequence shown here is derived from an EMBL/GenBank/DDBJ whole genome shotgun (WGS) entry which is preliminary data.</text>
</comment>